<proteinExistence type="predicted"/>
<dbReference type="Proteomes" id="UP000014680">
    <property type="component" value="Unassembled WGS sequence"/>
</dbReference>
<dbReference type="VEuPathDB" id="AmoebaDB:EIN_035490"/>
<feature type="compositionally biased region" description="Pro residues" evidence="1">
    <location>
        <begin position="160"/>
        <end position="171"/>
    </location>
</feature>
<organism evidence="2 3">
    <name type="scientific">Entamoeba invadens IP1</name>
    <dbReference type="NCBI Taxonomy" id="370355"/>
    <lineage>
        <taxon>Eukaryota</taxon>
        <taxon>Amoebozoa</taxon>
        <taxon>Evosea</taxon>
        <taxon>Archamoebae</taxon>
        <taxon>Mastigamoebida</taxon>
        <taxon>Entamoebidae</taxon>
        <taxon>Entamoeba</taxon>
    </lineage>
</organism>
<dbReference type="RefSeq" id="XP_004185658.1">
    <property type="nucleotide sequence ID" value="XM_004185610.1"/>
</dbReference>
<accession>A0A0A1U3W3</accession>
<dbReference type="EMBL" id="KB206993">
    <property type="protein sequence ID" value="ELP86312.1"/>
    <property type="molecule type" value="Genomic_DNA"/>
</dbReference>
<feature type="region of interest" description="Disordered" evidence="1">
    <location>
        <begin position="151"/>
        <end position="285"/>
    </location>
</feature>
<evidence type="ECO:0000313" key="3">
    <source>
        <dbReference type="Proteomes" id="UP000014680"/>
    </source>
</evidence>
<dbReference type="KEGG" id="eiv:EIN_035490"/>
<evidence type="ECO:0000313" key="2">
    <source>
        <dbReference type="EMBL" id="ELP86312.1"/>
    </source>
</evidence>
<dbReference type="GeneID" id="14885290"/>
<reference evidence="2 3" key="1">
    <citation type="submission" date="2012-10" db="EMBL/GenBank/DDBJ databases">
        <authorList>
            <person name="Zafar N."/>
            <person name="Inman J."/>
            <person name="Hall N."/>
            <person name="Lorenzi H."/>
            <person name="Caler E."/>
        </authorList>
    </citation>
    <scope>NUCLEOTIDE SEQUENCE [LARGE SCALE GENOMIC DNA]</scope>
    <source>
        <strain evidence="2 3">IP1</strain>
    </source>
</reference>
<dbReference type="AlphaFoldDB" id="A0A0A1U3W3"/>
<evidence type="ECO:0000256" key="1">
    <source>
        <dbReference type="SAM" id="MobiDB-lite"/>
    </source>
</evidence>
<sequence length="285" mass="31547">MKMITGILEMIIGNNRISPSQVEDFAKIVSNVLRKGARNSRLWIHAMETENNIGKIQKAKLKASTKTIVGSTLMVPTTLFTKLARFLRILIRYQSFKRTEGLVEAILSCDEYIKYIKAANRGIERRYGIHETSGYSDGEIVLAIESEPLPASVTPKAQRPLPPRPGTPPSPSRQHRPFTPPSPLQHRPGGRQRLGSDYEDPDEVNRQRAQMAGSSQEDIYSMAGSPGEDIYSRAGPSGSGAEGEDIYSLAGRRASSKKSSSRSKSSSSSEDPREELYAKVQKKKR</sequence>
<name>A0A0A1U3W3_ENTIV</name>
<protein>
    <submittedName>
        <fullName evidence="2">Uncharacterized protein</fullName>
    </submittedName>
</protein>
<gene>
    <name evidence="2" type="ORF">EIN_035490</name>
</gene>
<keyword evidence="3" id="KW-1185">Reference proteome</keyword>